<feature type="transmembrane region" description="Helical" evidence="1">
    <location>
        <begin position="104"/>
        <end position="126"/>
    </location>
</feature>
<reference evidence="2 3" key="1">
    <citation type="journal article" date="2016" name="Nat. Commun.">
        <title>Thousands of microbial genomes shed light on interconnected biogeochemical processes in an aquifer system.</title>
        <authorList>
            <person name="Anantharaman K."/>
            <person name="Brown C.T."/>
            <person name="Hug L.A."/>
            <person name="Sharon I."/>
            <person name="Castelle C.J."/>
            <person name="Probst A.J."/>
            <person name="Thomas B.C."/>
            <person name="Singh A."/>
            <person name="Wilkins M.J."/>
            <person name="Karaoz U."/>
            <person name="Brodie E.L."/>
            <person name="Williams K.H."/>
            <person name="Hubbard S.S."/>
            <person name="Banfield J.F."/>
        </authorList>
    </citation>
    <scope>NUCLEOTIDE SEQUENCE [LARGE SCALE GENOMIC DNA]</scope>
</reference>
<evidence type="ECO:0000256" key="1">
    <source>
        <dbReference type="SAM" id="Phobius"/>
    </source>
</evidence>
<sequence>MGMGSVKKNWLKFFIGWVVCFAIRLLPFRPPNVEPILGTQMPFSKQYGALAGFVFAFVNIALFDIVTAKIGMWTWITALTYGVLGIASAFYFKKFKANALNYGIFAVIGTIFYDAITGLGIGPLLYGQPFMEALIGQIPFTAWHLAGNVTLAVFLSPTIHRWIISNEKIEFPYIINRVKRLV</sequence>
<dbReference type="AlphaFoldDB" id="A0A1G2MSX9"/>
<dbReference type="STRING" id="1802312.A3C06_04300"/>
<proteinExistence type="predicted"/>
<name>A0A1G2MSX9_9BACT</name>
<keyword evidence="1" id="KW-0812">Transmembrane</keyword>
<organism evidence="2 3">
    <name type="scientific">Candidatus Taylorbacteria bacterium RIFCSPHIGHO2_02_FULL_46_13</name>
    <dbReference type="NCBI Taxonomy" id="1802312"/>
    <lineage>
        <taxon>Bacteria</taxon>
        <taxon>Candidatus Tayloriibacteriota</taxon>
    </lineage>
</organism>
<accession>A0A1G2MSX9</accession>
<keyword evidence="1" id="KW-1133">Transmembrane helix</keyword>
<keyword evidence="1" id="KW-0472">Membrane</keyword>
<dbReference type="Proteomes" id="UP000177565">
    <property type="component" value="Unassembled WGS sequence"/>
</dbReference>
<evidence type="ECO:0000313" key="3">
    <source>
        <dbReference type="Proteomes" id="UP000177565"/>
    </source>
</evidence>
<feature type="transmembrane region" description="Helical" evidence="1">
    <location>
        <begin position="73"/>
        <end position="92"/>
    </location>
</feature>
<feature type="transmembrane region" description="Helical" evidence="1">
    <location>
        <begin position="9"/>
        <end position="27"/>
    </location>
</feature>
<comment type="caution">
    <text evidence="2">The sequence shown here is derived from an EMBL/GenBank/DDBJ whole genome shotgun (WGS) entry which is preliminary data.</text>
</comment>
<gene>
    <name evidence="2" type="ORF">A3C06_04300</name>
</gene>
<protein>
    <recommendedName>
        <fullName evidence="4">Rod shape-determining protein MreD</fullName>
    </recommendedName>
</protein>
<dbReference type="Gene3D" id="1.10.1760.20">
    <property type="match status" value="1"/>
</dbReference>
<feature type="transmembrane region" description="Helical" evidence="1">
    <location>
        <begin position="47"/>
        <end position="66"/>
    </location>
</feature>
<evidence type="ECO:0008006" key="4">
    <source>
        <dbReference type="Google" id="ProtNLM"/>
    </source>
</evidence>
<dbReference type="EMBL" id="MHRQ01000013">
    <property type="protein sequence ID" value="OHA26963.1"/>
    <property type="molecule type" value="Genomic_DNA"/>
</dbReference>
<evidence type="ECO:0000313" key="2">
    <source>
        <dbReference type="EMBL" id="OHA26963.1"/>
    </source>
</evidence>